<comment type="subcellular location">
    <subcellularLocation>
        <location evidence="1 11">Cytoplasm</location>
    </subcellularLocation>
</comment>
<accession>A0A0F7JV02</accession>
<dbReference type="PANTHER" id="PTHR43707">
    <property type="entry name" value="HISTIDYL-TRNA SYNTHETASE"/>
    <property type="match status" value="1"/>
</dbReference>
<dbReference type="PROSITE" id="PS50862">
    <property type="entry name" value="AA_TRNA_LIGASE_II"/>
    <property type="match status" value="1"/>
</dbReference>
<protein>
    <recommendedName>
        <fullName evidence="11">Histidine--tRNA ligase</fullName>
        <ecNumber evidence="11">6.1.1.21</ecNumber>
    </recommendedName>
    <alternativeName>
        <fullName evidence="11">Histidyl-tRNA synthetase</fullName>
        <shortName evidence="11">HisRS</shortName>
    </alternativeName>
</protein>
<dbReference type="InterPro" id="IPR006195">
    <property type="entry name" value="aa-tRNA-synth_II"/>
</dbReference>
<keyword evidence="4 11" id="KW-0963">Cytoplasm</keyword>
<dbReference type="AlphaFoldDB" id="A0A0F7JV02"/>
<comment type="catalytic activity">
    <reaction evidence="10 11">
        <text>tRNA(His) + L-histidine + ATP = L-histidyl-tRNA(His) + AMP + diphosphate + H(+)</text>
        <dbReference type="Rhea" id="RHEA:17313"/>
        <dbReference type="Rhea" id="RHEA-COMP:9665"/>
        <dbReference type="Rhea" id="RHEA-COMP:9689"/>
        <dbReference type="ChEBI" id="CHEBI:15378"/>
        <dbReference type="ChEBI" id="CHEBI:30616"/>
        <dbReference type="ChEBI" id="CHEBI:33019"/>
        <dbReference type="ChEBI" id="CHEBI:57595"/>
        <dbReference type="ChEBI" id="CHEBI:78442"/>
        <dbReference type="ChEBI" id="CHEBI:78527"/>
        <dbReference type="ChEBI" id="CHEBI:456215"/>
        <dbReference type="EC" id="6.1.1.21"/>
    </reaction>
</comment>
<evidence type="ECO:0000256" key="4">
    <source>
        <dbReference type="ARBA" id="ARBA00022490"/>
    </source>
</evidence>
<feature type="binding site" evidence="12">
    <location>
        <begin position="262"/>
        <end position="263"/>
    </location>
    <ligand>
        <name>L-histidine</name>
        <dbReference type="ChEBI" id="CHEBI:57595"/>
    </ligand>
</feature>
<evidence type="ECO:0000256" key="5">
    <source>
        <dbReference type="ARBA" id="ARBA00022598"/>
    </source>
</evidence>
<evidence type="ECO:0000256" key="7">
    <source>
        <dbReference type="ARBA" id="ARBA00022840"/>
    </source>
</evidence>
<dbReference type="OrthoDB" id="9800814at2"/>
<dbReference type="CDD" id="cd00773">
    <property type="entry name" value="HisRS-like_core"/>
    <property type="match status" value="1"/>
</dbReference>
<dbReference type="InterPro" id="IPR033656">
    <property type="entry name" value="HisRS_anticodon"/>
</dbReference>
<dbReference type="PANTHER" id="PTHR43707:SF1">
    <property type="entry name" value="HISTIDINE--TRNA LIGASE, MITOCHONDRIAL-RELATED"/>
    <property type="match status" value="1"/>
</dbReference>
<dbReference type="GO" id="GO:0005524">
    <property type="term" value="F:ATP binding"/>
    <property type="evidence" value="ECO:0007669"/>
    <property type="project" value="UniProtKB-UniRule"/>
</dbReference>
<dbReference type="RefSeq" id="WP_046859331.1">
    <property type="nucleotide sequence ID" value="NZ_CP011412.1"/>
</dbReference>
<comment type="similarity">
    <text evidence="2 11">Belongs to the class-II aminoacyl-tRNA synthetase family.</text>
</comment>
<dbReference type="Pfam" id="PF03129">
    <property type="entry name" value="HGTP_anticodon"/>
    <property type="match status" value="1"/>
</dbReference>
<evidence type="ECO:0000259" key="13">
    <source>
        <dbReference type="PROSITE" id="PS50862"/>
    </source>
</evidence>
<keyword evidence="15" id="KW-1185">Reference proteome</keyword>
<feature type="binding site" evidence="12">
    <location>
        <position position="131"/>
    </location>
    <ligand>
        <name>L-histidine</name>
        <dbReference type="ChEBI" id="CHEBI:57595"/>
    </ligand>
</feature>
<feature type="binding site" evidence="12">
    <location>
        <position position="113"/>
    </location>
    <ligand>
        <name>L-histidine</name>
        <dbReference type="ChEBI" id="CHEBI:57595"/>
    </ligand>
</feature>
<proteinExistence type="inferred from homology"/>
<dbReference type="InterPro" id="IPR041715">
    <property type="entry name" value="HisRS-like_core"/>
</dbReference>
<sequence length="422" mass="47911">MAKNIQAIRGMHDILPDQTPIWHFLEQQVRTVLDSYGYRELRTPVVEMTDLFKRSIGEVTDIVEKEMYTFEDRNGDSLTLRPECTASCVRAGIENGLFHNQVQRIWYYGPMFRHERPQKGRYRQFYQIGAEAYGLSGPDIDIEMILLTRRFWESLGLDGLELQINTLGTPDERAVYREKLVAYLTEHQTQLDEDSLRRLQSNPLRVLDSKNPAMRELIAAAPSLLDYLGDESKAHFQTLCEGLDAAGVPYVVNTRLVRGLDYYARTVFEWVTDRLGAQGTVCAGGRYDGLVEQLGGKPTPGIGFAMGVERLIVLLQERDNPLQLQTLDAYLVLVGDTPQKQGVLLADRLRRELPELRLLCHCGGGSFKSQFKKADRSGARFALVLGEDELTQGVIGVKHLREEREQEQVALDSLADYLRDMI</sequence>
<dbReference type="PIRSF" id="PIRSF001549">
    <property type="entry name" value="His-tRNA_synth"/>
    <property type="match status" value="1"/>
</dbReference>
<dbReference type="PATRIC" id="fig|1543721.4.peg.1777"/>
<feature type="binding site" evidence="12">
    <location>
        <position position="127"/>
    </location>
    <ligand>
        <name>L-histidine</name>
        <dbReference type="ChEBI" id="CHEBI:57595"/>
    </ligand>
</feature>
<feature type="domain" description="Aminoacyl-transfer RNA synthetases class-II family profile" evidence="13">
    <location>
        <begin position="1"/>
        <end position="354"/>
    </location>
</feature>
<evidence type="ECO:0000256" key="2">
    <source>
        <dbReference type="ARBA" id="ARBA00008226"/>
    </source>
</evidence>
<dbReference type="InterPro" id="IPR015807">
    <property type="entry name" value="His-tRNA-ligase"/>
</dbReference>
<dbReference type="InterPro" id="IPR004516">
    <property type="entry name" value="HisRS/HisZ"/>
</dbReference>
<keyword evidence="7 11" id="KW-0067">ATP-binding</keyword>
<dbReference type="InterPro" id="IPR036621">
    <property type="entry name" value="Anticodon-bd_dom_sf"/>
</dbReference>
<dbReference type="Gene3D" id="3.30.930.10">
    <property type="entry name" value="Bira Bifunctional Protein, Domain 2"/>
    <property type="match status" value="1"/>
</dbReference>
<dbReference type="InterPro" id="IPR045864">
    <property type="entry name" value="aa-tRNA-synth_II/BPL/LPL"/>
</dbReference>
<feature type="binding site" evidence="12">
    <location>
        <position position="258"/>
    </location>
    <ligand>
        <name>L-histidine</name>
        <dbReference type="ChEBI" id="CHEBI:57595"/>
    </ligand>
</feature>
<dbReference type="SUPFAM" id="SSF52954">
    <property type="entry name" value="Class II aaRS ABD-related"/>
    <property type="match status" value="1"/>
</dbReference>
<evidence type="ECO:0000256" key="9">
    <source>
        <dbReference type="ARBA" id="ARBA00023146"/>
    </source>
</evidence>
<dbReference type="FunFam" id="3.30.930.10:FF:000005">
    <property type="entry name" value="Histidine--tRNA ligase"/>
    <property type="match status" value="1"/>
</dbReference>
<evidence type="ECO:0000256" key="11">
    <source>
        <dbReference type="HAMAP-Rule" id="MF_00127"/>
    </source>
</evidence>
<keyword evidence="5 11" id="KW-0436">Ligase</keyword>
<reference evidence="14 15" key="1">
    <citation type="journal article" date="2015" name="Genome Announc.">
        <title>Complete Genome Sequence of Sedimenticola thiotaurini Strain SIP-G1, a Polyphosphate- and Polyhydroxyalkanoate-Accumulating Sulfur-Oxidizing Gammaproteobacterium Isolated from Salt Marsh Sediments.</title>
        <authorList>
            <person name="Flood B.E."/>
            <person name="Jones D.S."/>
            <person name="Bailey J.V."/>
        </authorList>
    </citation>
    <scope>NUCLEOTIDE SEQUENCE [LARGE SCALE GENOMIC DNA]</scope>
    <source>
        <strain evidence="14 15">SIP-G1</strain>
    </source>
</reference>
<evidence type="ECO:0000313" key="14">
    <source>
        <dbReference type="EMBL" id="AKH20396.1"/>
    </source>
</evidence>
<keyword evidence="9 11" id="KW-0030">Aminoacyl-tRNA synthetase</keyword>
<dbReference type="InterPro" id="IPR004154">
    <property type="entry name" value="Anticodon-bd"/>
</dbReference>
<evidence type="ECO:0000256" key="6">
    <source>
        <dbReference type="ARBA" id="ARBA00022741"/>
    </source>
</evidence>
<dbReference type="Proteomes" id="UP000034410">
    <property type="component" value="Chromosome"/>
</dbReference>
<dbReference type="Pfam" id="PF13393">
    <property type="entry name" value="tRNA-synt_His"/>
    <property type="match status" value="1"/>
</dbReference>
<dbReference type="CDD" id="cd00859">
    <property type="entry name" value="HisRS_anticodon"/>
    <property type="match status" value="1"/>
</dbReference>
<dbReference type="EMBL" id="CP011412">
    <property type="protein sequence ID" value="AKH20396.1"/>
    <property type="molecule type" value="Genomic_DNA"/>
</dbReference>
<dbReference type="GO" id="GO:0006427">
    <property type="term" value="P:histidyl-tRNA aminoacylation"/>
    <property type="evidence" value="ECO:0007669"/>
    <property type="project" value="UniProtKB-UniRule"/>
</dbReference>
<dbReference type="SUPFAM" id="SSF55681">
    <property type="entry name" value="Class II aaRS and biotin synthetases"/>
    <property type="match status" value="1"/>
</dbReference>
<keyword evidence="6 11" id="KW-0547">Nucleotide-binding</keyword>
<evidence type="ECO:0000256" key="12">
    <source>
        <dbReference type="PIRSR" id="PIRSR001549-1"/>
    </source>
</evidence>
<keyword evidence="8 11" id="KW-0648">Protein biosynthesis</keyword>
<organism evidence="14 15">
    <name type="scientific">Sedimenticola thiotaurini</name>
    <dbReference type="NCBI Taxonomy" id="1543721"/>
    <lineage>
        <taxon>Bacteria</taxon>
        <taxon>Pseudomonadati</taxon>
        <taxon>Pseudomonadota</taxon>
        <taxon>Gammaproteobacteria</taxon>
        <taxon>Chromatiales</taxon>
        <taxon>Sedimenticolaceae</taxon>
        <taxon>Sedimenticola</taxon>
    </lineage>
</organism>
<evidence type="ECO:0000256" key="1">
    <source>
        <dbReference type="ARBA" id="ARBA00004496"/>
    </source>
</evidence>
<dbReference type="GO" id="GO:0005737">
    <property type="term" value="C:cytoplasm"/>
    <property type="evidence" value="ECO:0007669"/>
    <property type="project" value="UniProtKB-SubCell"/>
</dbReference>
<evidence type="ECO:0000313" key="15">
    <source>
        <dbReference type="Proteomes" id="UP000034410"/>
    </source>
</evidence>
<name>A0A0F7JV02_9GAMM</name>
<dbReference type="EC" id="6.1.1.21" evidence="11"/>
<gene>
    <name evidence="11" type="primary">hisS</name>
    <name evidence="14" type="ORF">AAY24_08580</name>
</gene>
<evidence type="ECO:0000256" key="10">
    <source>
        <dbReference type="ARBA" id="ARBA00047639"/>
    </source>
</evidence>
<dbReference type="KEGG" id="seds:AAY24_08580"/>
<dbReference type="GO" id="GO:0004821">
    <property type="term" value="F:histidine-tRNA ligase activity"/>
    <property type="evidence" value="ECO:0007669"/>
    <property type="project" value="UniProtKB-UniRule"/>
</dbReference>
<dbReference type="NCBIfam" id="TIGR00442">
    <property type="entry name" value="hisS"/>
    <property type="match status" value="1"/>
</dbReference>
<dbReference type="Gene3D" id="3.40.50.800">
    <property type="entry name" value="Anticodon-binding domain"/>
    <property type="match status" value="1"/>
</dbReference>
<dbReference type="HAMAP" id="MF_00127">
    <property type="entry name" value="His_tRNA_synth"/>
    <property type="match status" value="1"/>
</dbReference>
<feature type="binding site" evidence="12">
    <location>
        <begin position="83"/>
        <end position="85"/>
    </location>
    <ligand>
        <name>L-histidine</name>
        <dbReference type="ChEBI" id="CHEBI:57595"/>
    </ligand>
</feature>
<evidence type="ECO:0000256" key="8">
    <source>
        <dbReference type="ARBA" id="ARBA00022917"/>
    </source>
</evidence>
<evidence type="ECO:0000256" key="3">
    <source>
        <dbReference type="ARBA" id="ARBA00011738"/>
    </source>
</evidence>
<comment type="subunit">
    <text evidence="3 11">Homodimer.</text>
</comment>